<reference evidence="3" key="1">
    <citation type="journal article" date="2019" name="Int. J. Syst. Evol. Microbiol.">
        <title>The Global Catalogue of Microorganisms (GCM) 10K type strain sequencing project: providing services to taxonomists for standard genome sequencing and annotation.</title>
        <authorList>
            <consortium name="The Broad Institute Genomics Platform"/>
            <consortium name="The Broad Institute Genome Sequencing Center for Infectious Disease"/>
            <person name="Wu L."/>
            <person name="Ma J."/>
        </authorList>
    </citation>
    <scope>NUCLEOTIDE SEQUENCE [LARGE SCALE GENOMIC DNA]</scope>
    <source>
        <strain evidence="3">KCTC 42953</strain>
    </source>
</reference>
<keyword evidence="1" id="KW-0732">Signal</keyword>
<sequence>MNYIHSIYTSLLGMAVLTLFSTTSIHAGEVALSERAVIKRQDSFADPQGQNTLIVHNIFGAIDVQGHAGDDIQIVASKSIYAENRADLKQGMEEVELRVENLGNQLYVFLDLPLVSFNATTGEISYEGYWQRDKHRHTGYRHLLDITIRIPRHTSLKLSAINDGAITVNGIDADFLNVSNINGAIELVDVAGQTRVNAINKDVHIAYRSNPPAESSFETINGDLNISFAGTPDAEVIYQTMHGDLYTAYDVTPMKPQVEVQNKQRNRGIKYQLNADSRLQLGAGGAVYRFKTLNGDIRLQ</sequence>
<dbReference type="Proteomes" id="UP001595533">
    <property type="component" value="Unassembled WGS sequence"/>
</dbReference>
<name>A0ABV7J738_9GAMM</name>
<evidence type="ECO:0000313" key="2">
    <source>
        <dbReference type="EMBL" id="MFC3193955.1"/>
    </source>
</evidence>
<dbReference type="RefSeq" id="WP_077412170.1">
    <property type="nucleotide sequence ID" value="NZ_JBHRTS010000003.1"/>
</dbReference>
<keyword evidence="3" id="KW-1185">Reference proteome</keyword>
<feature type="chain" id="PRO_5046044860" description="Adhesin domain-containing protein" evidence="1">
    <location>
        <begin position="28"/>
        <end position="300"/>
    </location>
</feature>
<evidence type="ECO:0000256" key="1">
    <source>
        <dbReference type="SAM" id="SignalP"/>
    </source>
</evidence>
<organism evidence="2 3">
    <name type="scientific">Marinicella sediminis</name>
    <dbReference type="NCBI Taxonomy" id="1792834"/>
    <lineage>
        <taxon>Bacteria</taxon>
        <taxon>Pseudomonadati</taxon>
        <taxon>Pseudomonadota</taxon>
        <taxon>Gammaproteobacteria</taxon>
        <taxon>Lysobacterales</taxon>
        <taxon>Marinicellaceae</taxon>
        <taxon>Marinicella</taxon>
    </lineage>
</organism>
<evidence type="ECO:0000313" key="3">
    <source>
        <dbReference type="Proteomes" id="UP001595533"/>
    </source>
</evidence>
<proteinExistence type="predicted"/>
<comment type="caution">
    <text evidence="2">The sequence shown here is derived from an EMBL/GenBank/DDBJ whole genome shotgun (WGS) entry which is preliminary data.</text>
</comment>
<feature type="signal peptide" evidence="1">
    <location>
        <begin position="1"/>
        <end position="27"/>
    </location>
</feature>
<gene>
    <name evidence="2" type="ORF">ACFODZ_06860</name>
</gene>
<dbReference type="EMBL" id="JBHRTS010000003">
    <property type="protein sequence ID" value="MFC3193955.1"/>
    <property type="molecule type" value="Genomic_DNA"/>
</dbReference>
<evidence type="ECO:0008006" key="4">
    <source>
        <dbReference type="Google" id="ProtNLM"/>
    </source>
</evidence>
<protein>
    <recommendedName>
        <fullName evidence="4">Adhesin domain-containing protein</fullName>
    </recommendedName>
</protein>
<accession>A0ABV7J738</accession>